<evidence type="ECO:0000313" key="2">
    <source>
        <dbReference type="EMBL" id="CAG6497603.1"/>
    </source>
</evidence>
<proteinExistence type="predicted"/>
<sequence>MSAVSFVATDQKPLGVGKTYKVVVDSATVVHFTVTDHVPGVHIGLESAINLLRPRLELWFFANPALANATTTANGTGADYRSSGQRRHHLAEEEGGTTNVISGDAERHHHQPRRLAATAAVDGGHHRSSLGLKFYFKHNSFLFQHTLGPLLRHVFGRHFRRSLRHLDAILTEMEAHRLLYS</sequence>
<reference evidence="2" key="1">
    <citation type="submission" date="2021-05" db="EMBL/GenBank/DDBJ databases">
        <authorList>
            <person name="Alioto T."/>
            <person name="Alioto T."/>
            <person name="Gomez Garrido J."/>
        </authorList>
    </citation>
    <scope>NUCLEOTIDE SEQUENCE</scope>
</reference>
<evidence type="ECO:0000256" key="1">
    <source>
        <dbReference type="SAM" id="MobiDB-lite"/>
    </source>
</evidence>
<organism evidence="2">
    <name type="scientific">Culex pipiens</name>
    <name type="common">House mosquito</name>
    <dbReference type="NCBI Taxonomy" id="7175"/>
    <lineage>
        <taxon>Eukaryota</taxon>
        <taxon>Metazoa</taxon>
        <taxon>Ecdysozoa</taxon>
        <taxon>Arthropoda</taxon>
        <taxon>Hexapoda</taxon>
        <taxon>Insecta</taxon>
        <taxon>Pterygota</taxon>
        <taxon>Neoptera</taxon>
        <taxon>Endopterygota</taxon>
        <taxon>Diptera</taxon>
        <taxon>Nematocera</taxon>
        <taxon>Culicoidea</taxon>
        <taxon>Culicidae</taxon>
        <taxon>Culicinae</taxon>
        <taxon>Culicini</taxon>
        <taxon>Culex</taxon>
        <taxon>Culex</taxon>
    </lineage>
</organism>
<name>A0A8D8CPU0_CULPI</name>
<protein>
    <submittedName>
        <fullName evidence="2">(northern house mosquito) hypothetical protein</fullName>
    </submittedName>
</protein>
<dbReference type="AlphaFoldDB" id="A0A8D8CPU0"/>
<dbReference type="EMBL" id="HBUE01133376">
    <property type="protein sequence ID" value="CAG6497603.1"/>
    <property type="molecule type" value="Transcribed_RNA"/>
</dbReference>
<accession>A0A8D8CPU0</accession>
<feature type="region of interest" description="Disordered" evidence="1">
    <location>
        <begin position="72"/>
        <end position="91"/>
    </location>
</feature>